<dbReference type="PANTHER" id="PTHR12592:SF0">
    <property type="entry name" value="ATP-DEPENDENT (S)-NAD(P)H-HYDRATE DEHYDRATASE"/>
    <property type="match status" value="1"/>
</dbReference>
<comment type="catalytic activity">
    <reaction evidence="6">
        <text>(6S)-NADHX + ADP = AMP + phosphate + NADH + H(+)</text>
        <dbReference type="Rhea" id="RHEA:32223"/>
        <dbReference type="ChEBI" id="CHEBI:15378"/>
        <dbReference type="ChEBI" id="CHEBI:43474"/>
        <dbReference type="ChEBI" id="CHEBI:57945"/>
        <dbReference type="ChEBI" id="CHEBI:64074"/>
        <dbReference type="ChEBI" id="CHEBI:456215"/>
        <dbReference type="ChEBI" id="CHEBI:456216"/>
        <dbReference type="EC" id="4.2.1.136"/>
    </reaction>
</comment>
<dbReference type="PROSITE" id="PS51383">
    <property type="entry name" value="YJEF_C_3"/>
    <property type="match status" value="1"/>
</dbReference>
<keyword evidence="1 6" id="KW-0547">Nucleotide-binding</keyword>
<feature type="binding site" evidence="6">
    <location>
        <position position="145"/>
    </location>
    <ligand>
        <name>(6S)-NADPHX</name>
        <dbReference type="ChEBI" id="CHEBI:64076"/>
    </ligand>
</feature>
<comment type="cofactor">
    <cofactor evidence="6">
        <name>Mg(2+)</name>
        <dbReference type="ChEBI" id="CHEBI:18420"/>
    </cofactor>
</comment>
<keyword evidence="2 6" id="KW-0067">ATP-binding</keyword>
<keyword evidence="5 6" id="KW-0456">Lyase</keyword>
<comment type="caution">
    <text evidence="8">The sequence shown here is derived from an EMBL/GenBank/DDBJ whole genome shotgun (WGS) entry which is preliminary data.</text>
</comment>
<dbReference type="GO" id="GO:0046496">
    <property type="term" value="P:nicotinamide nucleotide metabolic process"/>
    <property type="evidence" value="ECO:0007669"/>
    <property type="project" value="UniProtKB-UniRule"/>
</dbReference>
<keyword evidence="4 6" id="KW-0520">NAD</keyword>
<keyword evidence="3 6" id="KW-0521">NADP</keyword>
<dbReference type="OrthoDB" id="9806925at2"/>
<dbReference type="PANTHER" id="PTHR12592">
    <property type="entry name" value="ATP-DEPENDENT (S)-NAD(P)H-HYDRATE DEHYDRATASE FAMILY MEMBER"/>
    <property type="match status" value="1"/>
</dbReference>
<evidence type="ECO:0000313" key="8">
    <source>
        <dbReference type="EMBL" id="TQM95049.1"/>
    </source>
</evidence>
<dbReference type="InterPro" id="IPR000631">
    <property type="entry name" value="CARKD"/>
</dbReference>
<dbReference type="SUPFAM" id="SSF53613">
    <property type="entry name" value="Ribokinase-like"/>
    <property type="match status" value="1"/>
</dbReference>
<dbReference type="EC" id="4.2.1.136" evidence="6"/>
<sequence>MAIEWSAEHAAGVLERPTASDDKYSRGVLGVRTGSQRYPGAAVLGVEAAHRTGLGMVRYLGDDRSTALVLARRPETVTADGRVQAWLAGSGTDASERSSAETAALREVLAGAVPVVADAGALDLVADVRRELHGDDGAPLVVTPHDRELARLREAAGLGVIDLTAPGADRVAAAVDTAEALRVTVLLKGARTVVATPEGTVRTVESPTAWLATAGTGDVLGGILGALVAGAAGRAERAAGGDATIGTEELGVLAATAAFVHGRAAAAASAQRGGGPVTALDVADAVASVVGALLGD</sequence>
<evidence type="ECO:0000256" key="3">
    <source>
        <dbReference type="ARBA" id="ARBA00022857"/>
    </source>
</evidence>
<evidence type="ECO:0000256" key="4">
    <source>
        <dbReference type="ARBA" id="ARBA00023027"/>
    </source>
</evidence>
<feature type="binding site" evidence="6">
    <location>
        <position position="218"/>
    </location>
    <ligand>
        <name>(6S)-NADPHX</name>
        <dbReference type="ChEBI" id="CHEBI:64076"/>
    </ligand>
</feature>
<dbReference type="Gene3D" id="3.40.1190.20">
    <property type="match status" value="1"/>
</dbReference>
<dbReference type="GO" id="GO:0110051">
    <property type="term" value="P:metabolite repair"/>
    <property type="evidence" value="ECO:0007669"/>
    <property type="project" value="TreeGrafter"/>
</dbReference>
<feature type="binding site" evidence="6">
    <location>
        <begin position="188"/>
        <end position="192"/>
    </location>
    <ligand>
        <name>AMP</name>
        <dbReference type="ChEBI" id="CHEBI:456215"/>
    </ligand>
</feature>
<dbReference type="GO" id="GO:0052856">
    <property type="term" value="F:NAD(P)HX epimerase activity"/>
    <property type="evidence" value="ECO:0007669"/>
    <property type="project" value="TreeGrafter"/>
</dbReference>
<dbReference type="Proteomes" id="UP000319804">
    <property type="component" value="Unassembled WGS sequence"/>
</dbReference>
<reference evidence="8 9" key="1">
    <citation type="submission" date="2019-06" db="EMBL/GenBank/DDBJ databases">
        <title>Sequencing the genomes of 1000 actinobacteria strains.</title>
        <authorList>
            <person name="Klenk H.-P."/>
        </authorList>
    </citation>
    <scope>NUCLEOTIDE SEQUENCE [LARGE SCALE GENOMIC DNA]</scope>
    <source>
        <strain evidence="8 9">DSM 20427</strain>
    </source>
</reference>
<evidence type="ECO:0000259" key="7">
    <source>
        <dbReference type="PROSITE" id="PS51383"/>
    </source>
</evidence>
<comment type="catalytic activity">
    <reaction evidence="6">
        <text>(6S)-NADPHX + ADP = AMP + phosphate + NADPH + H(+)</text>
        <dbReference type="Rhea" id="RHEA:32235"/>
        <dbReference type="ChEBI" id="CHEBI:15378"/>
        <dbReference type="ChEBI" id="CHEBI:43474"/>
        <dbReference type="ChEBI" id="CHEBI:57783"/>
        <dbReference type="ChEBI" id="CHEBI:64076"/>
        <dbReference type="ChEBI" id="CHEBI:456215"/>
        <dbReference type="ChEBI" id="CHEBI:456216"/>
        <dbReference type="EC" id="4.2.1.136"/>
    </reaction>
</comment>
<dbReference type="GO" id="GO:0005524">
    <property type="term" value="F:ATP binding"/>
    <property type="evidence" value="ECO:0007669"/>
    <property type="project" value="UniProtKB-KW"/>
</dbReference>
<accession>A0A4Y3ULX9</accession>
<comment type="subunit">
    <text evidence="6">Homotetramer.</text>
</comment>
<dbReference type="GO" id="GO:0052855">
    <property type="term" value="F:ADP-dependent NAD(P)H-hydrate dehydratase activity"/>
    <property type="evidence" value="ECO:0007669"/>
    <property type="project" value="UniProtKB-UniRule"/>
</dbReference>
<evidence type="ECO:0000256" key="2">
    <source>
        <dbReference type="ARBA" id="ARBA00022840"/>
    </source>
</evidence>
<dbReference type="AlphaFoldDB" id="A0A4Y3ULX9"/>
<protein>
    <recommendedName>
        <fullName evidence="6">ADP-dependent (S)-NAD(P)H-hydrate dehydratase</fullName>
        <ecNumber evidence="6">4.2.1.136</ecNumber>
    </recommendedName>
    <alternativeName>
        <fullName evidence="6">ADP-dependent NAD(P)HX dehydratase</fullName>
    </alternativeName>
</protein>
<dbReference type="GO" id="GO:0016301">
    <property type="term" value="F:kinase activity"/>
    <property type="evidence" value="ECO:0007669"/>
    <property type="project" value="UniProtKB-KW"/>
</dbReference>
<dbReference type="EMBL" id="VFPS01000004">
    <property type="protein sequence ID" value="TQM95049.1"/>
    <property type="molecule type" value="Genomic_DNA"/>
</dbReference>
<evidence type="ECO:0000256" key="6">
    <source>
        <dbReference type="HAMAP-Rule" id="MF_01965"/>
    </source>
</evidence>
<gene>
    <name evidence="6" type="primary">nnrD</name>
    <name evidence="8" type="ORF">FHX68_2383</name>
</gene>
<keyword evidence="8" id="KW-0418">Kinase</keyword>
<dbReference type="RefSeq" id="WP_141380577.1">
    <property type="nucleotide sequence ID" value="NZ_BJNA01000026.1"/>
</dbReference>
<organism evidence="8 9">
    <name type="scientific">Microbacterium lacticum</name>
    <dbReference type="NCBI Taxonomy" id="33885"/>
    <lineage>
        <taxon>Bacteria</taxon>
        <taxon>Bacillati</taxon>
        <taxon>Actinomycetota</taxon>
        <taxon>Actinomycetes</taxon>
        <taxon>Micrococcales</taxon>
        <taxon>Microbacteriaceae</taxon>
        <taxon>Microbacterium</taxon>
    </lineage>
</organism>
<feature type="binding site" evidence="6">
    <location>
        <position position="41"/>
    </location>
    <ligand>
        <name>(6S)-NADPHX</name>
        <dbReference type="ChEBI" id="CHEBI:64076"/>
    </ligand>
</feature>
<dbReference type="InterPro" id="IPR029056">
    <property type="entry name" value="Ribokinase-like"/>
</dbReference>
<name>A0A4Y3ULX9_9MICO</name>
<keyword evidence="8" id="KW-0808">Transferase</keyword>
<evidence type="ECO:0000256" key="5">
    <source>
        <dbReference type="ARBA" id="ARBA00023239"/>
    </source>
</evidence>
<comment type="similarity">
    <text evidence="6">Belongs to the NnrD/CARKD family.</text>
</comment>
<keyword evidence="9" id="KW-1185">Reference proteome</keyword>
<feature type="domain" description="YjeF C-terminal" evidence="7">
    <location>
        <begin position="6"/>
        <end position="293"/>
    </location>
</feature>
<dbReference type="Pfam" id="PF01256">
    <property type="entry name" value="Carb_kinase"/>
    <property type="match status" value="1"/>
</dbReference>
<evidence type="ECO:0000313" key="9">
    <source>
        <dbReference type="Proteomes" id="UP000319804"/>
    </source>
</evidence>
<dbReference type="CDD" id="cd01171">
    <property type="entry name" value="YXKO-related"/>
    <property type="match status" value="1"/>
</dbReference>
<feature type="binding site" evidence="6">
    <location>
        <position position="91"/>
    </location>
    <ligand>
        <name>(6S)-NADPHX</name>
        <dbReference type="ChEBI" id="CHEBI:64076"/>
    </ligand>
</feature>
<feature type="binding site" evidence="6">
    <location>
        <position position="217"/>
    </location>
    <ligand>
        <name>AMP</name>
        <dbReference type="ChEBI" id="CHEBI:456215"/>
    </ligand>
</feature>
<proteinExistence type="inferred from homology"/>
<evidence type="ECO:0000256" key="1">
    <source>
        <dbReference type="ARBA" id="ARBA00022741"/>
    </source>
</evidence>
<comment type="function">
    <text evidence="6">Catalyzes the dehydration of the S-form of NAD(P)HX at the expense of ADP, which is converted to AMP. Together with NAD(P)HX epimerase, which catalyzes the epimerization of the S- and R-forms, the enzyme allows the repair of both epimers of NAD(P)HX, a damaged form of NAD(P)H that is a result of enzymatic or heat-dependent hydration.</text>
</comment>
<dbReference type="HAMAP" id="MF_01965">
    <property type="entry name" value="NADHX_dehydratase"/>
    <property type="match status" value="1"/>
</dbReference>